<dbReference type="InterPro" id="IPR039793">
    <property type="entry name" value="UROS/Hem4"/>
</dbReference>
<evidence type="ECO:0000313" key="3">
    <source>
        <dbReference type="Proteomes" id="UP000536509"/>
    </source>
</evidence>
<dbReference type="PANTHER" id="PTHR12390">
    <property type="entry name" value="UROPORPHYRINOGEN III SYNTHASE"/>
    <property type="match status" value="1"/>
</dbReference>
<dbReference type="GO" id="GO:0005829">
    <property type="term" value="C:cytosol"/>
    <property type="evidence" value="ECO:0007669"/>
    <property type="project" value="TreeGrafter"/>
</dbReference>
<dbReference type="CDD" id="cd06578">
    <property type="entry name" value="HemD"/>
    <property type="match status" value="1"/>
</dbReference>
<protein>
    <submittedName>
        <fullName evidence="2">Uroporphyrinogen-III synthase</fullName>
    </submittedName>
</protein>
<dbReference type="RefSeq" id="WP_171221183.1">
    <property type="nucleotide sequence ID" value="NZ_CP121446.1"/>
</dbReference>
<organism evidence="2 3">
    <name type="scientific">Flavobacterium rivulicola</name>
    <dbReference type="NCBI Taxonomy" id="2732161"/>
    <lineage>
        <taxon>Bacteria</taxon>
        <taxon>Pseudomonadati</taxon>
        <taxon>Bacteroidota</taxon>
        <taxon>Flavobacteriia</taxon>
        <taxon>Flavobacteriales</taxon>
        <taxon>Flavobacteriaceae</taxon>
        <taxon>Flavobacterium</taxon>
    </lineage>
</organism>
<proteinExistence type="predicted"/>
<reference evidence="2 3" key="1">
    <citation type="submission" date="2020-05" db="EMBL/GenBank/DDBJ databases">
        <title>Draft genome of Flavobacterium sp. IMCC34852.</title>
        <authorList>
            <person name="Song J."/>
            <person name="Cho J.-C."/>
        </authorList>
    </citation>
    <scope>NUCLEOTIDE SEQUENCE [LARGE SCALE GENOMIC DNA]</scope>
    <source>
        <strain evidence="2 3">IMCC34852</strain>
    </source>
</reference>
<gene>
    <name evidence="2" type="ORF">HKT18_02040</name>
</gene>
<dbReference type="PANTHER" id="PTHR12390:SF0">
    <property type="entry name" value="UROPORPHYRINOGEN-III SYNTHASE"/>
    <property type="match status" value="1"/>
</dbReference>
<dbReference type="AlphaFoldDB" id="A0A7Y3R7I9"/>
<evidence type="ECO:0000313" key="2">
    <source>
        <dbReference type="EMBL" id="NNT70986.1"/>
    </source>
</evidence>
<dbReference type="Proteomes" id="UP000536509">
    <property type="component" value="Unassembled WGS sequence"/>
</dbReference>
<dbReference type="Gene3D" id="3.40.50.10090">
    <property type="match status" value="2"/>
</dbReference>
<accession>A0A7Y3R7I9</accession>
<evidence type="ECO:0000259" key="1">
    <source>
        <dbReference type="Pfam" id="PF02602"/>
    </source>
</evidence>
<feature type="domain" description="Tetrapyrrole biosynthesis uroporphyrinogen III synthase" evidence="1">
    <location>
        <begin position="44"/>
        <end position="213"/>
    </location>
</feature>
<dbReference type="InterPro" id="IPR003754">
    <property type="entry name" value="4pyrrol_synth_uPrphyn_synth"/>
</dbReference>
<dbReference type="GO" id="GO:0006780">
    <property type="term" value="P:uroporphyrinogen III biosynthetic process"/>
    <property type="evidence" value="ECO:0007669"/>
    <property type="project" value="InterPro"/>
</dbReference>
<dbReference type="GO" id="GO:0004852">
    <property type="term" value="F:uroporphyrinogen-III synthase activity"/>
    <property type="evidence" value="ECO:0007669"/>
    <property type="project" value="InterPro"/>
</dbReference>
<comment type="caution">
    <text evidence="2">The sequence shown here is derived from an EMBL/GenBank/DDBJ whole genome shotgun (WGS) entry which is preliminary data.</text>
</comment>
<keyword evidence="3" id="KW-1185">Reference proteome</keyword>
<dbReference type="Pfam" id="PF02602">
    <property type="entry name" value="HEM4"/>
    <property type="match status" value="1"/>
</dbReference>
<dbReference type="SUPFAM" id="SSF69618">
    <property type="entry name" value="HemD-like"/>
    <property type="match status" value="1"/>
</dbReference>
<dbReference type="EMBL" id="JABEVX010000001">
    <property type="protein sequence ID" value="NNT70986.1"/>
    <property type="molecule type" value="Genomic_DNA"/>
</dbReference>
<dbReference type="InterPro" id="IPR036108">
    <property type="entry name" value="4pyrrol_syn_uPrphyn_synt_sf"/>
</dbReference>
<name>A0A7Y3R7I9_9FLAO</name>
<sequence length="223" mass="25092">METQIRLLSTKKLSDNQKQLLLSANFAVEEADFIKVVNKSFHLKDINDYLIFTSQNAVESVLENERIAEIKTRKCFCVGEKTRALLEQNGFEVIVSSDYASELASIICNQYLKSSFTFFCGNLRRDILPDSLQLAEVVFEEIEVYETVLTPHKAADDLNGILFFSPSGVQSFLKTNTIRDEVCFSIGGTTAKALRGITNKVIIANQPNIESTIIKSIEFFNKI</sequence>